<evidence type="ECO:0000313" key="6">
    <source>
        <dbReference type="EMBL" id="CBH24811.1"/>
    </source>
</evidence>
<dbReference type="KEGG" id="srm:SRM_01890"/>
<evidence type="ECO:0000256" key="1">
    <source>
        <dbReference type="ARBA" id="ARBA00001917"/>
    </source>
</evidence>
<dbReference type="GO" id="GO:0016628">
    <property type="term" value="F:oxidoreductase activity, acting on the CH-CH group of donors, NAD or NADP as acceptor"/>
    <property type="evidence" value="ECO:0007669"/>
    <property type="project" value="UniProtKB-ARBA"/>
</dbReference>
<feature type="domain" description="NADH:flavin oxidoreductase/NADH oxidase N-terminal" evidence="5">
    <location>
        <begin position="96"/>
        <end position="430"/>
    </location>
</feature>
<dbReference type="GO" id="GO:0005829">
    <property type="term" value="C:cytosol"/>
    <property type="evidence" value="ECO:0007669"/>
    <property type="project" value="TreeGrafter"/>
</dbReference>
<reference evidence="6 7" key="1">
    <citation type="journal article" date="2010" name="ISME J.">
        <title>Fine-scale evolution: genomic, phenotypic and ecological differentiation in two coexisting Salinibacter ruber strains.</title>
        <authorList>
            <person name="Pena A."/>
            <person name="Teeling H."/>
            <person name="Huerta-Cepas J."/>
            <person name="Santos F."/>
            <person name="Yarza P."/>
            <person name="Brito-Echeverria J."/>
            <person name="Lucio M."/>
            <person name="Schmitt-Kopplin P."/>
            <person name="Meseguer I."/>
            <person name="Schenowitz C."/>
            <person name="Dossat C."/>
            <person name="Barbe V."/>
            <person name="Dopazo J."/>
            <person name="Rossello-Mora R."/>
            <person name="Schuler M."/>
            <person name="Glockner F.O."/>
            <person name="Amann R."/>
            <person name="Gabaldon T."/>
            <person name="Anton J."/>
        </authorList>
    </citation>
    <scope>NUCLEOTIDE SEQUENCE [LARGE SCALE GENOMIC DNA]</scope>
    <source>
        <strain evidence="6 7">M8</strain>
    </source>
</reference>
<evidence type="ECO:0000259" key="5">
    <source>
        <dbReference type="Pfam" id="PF00724"/>
    </source>
</evidence>
<reference evidence="7" key="2">
    <citation type="submission" date="2010-04" db="EMBL/GenBank/DDBJ databases">
        <title>Genome sequence of Salinibacter ruber M8.</title>
        <authorList>
            <consortium name="Genoscope"/>
        </authorList>
    </citation>
    <scope>NUCLEOTIDE SEQUENCE [LARGE SCALE GENOMIC DNA]</scope>
    <source>
        <strain evidence="7">M8</strain>
    </source>
</reference>
<feature type="region of interest" description="Disordered" evidence="4">
    <location>
        <begin position="1"/>
        <end position="23"/>
    </location>
</feature>
<gene>
    <name evidence="6" type="primary">nemA</name>
    <name evidence="6" type="ordered locus">SRM_01890</name>
</gene>
<dbReference type="InterPro" id="IPR013785">
    <property type="entry name" value="Aldolase_TIM"/>
</dbReference>
<organism evidence="6 7">
    <name type="scientific">Salinibacter ruber (strain M8)</name>
    <dbReference type="NCBI Taxonomy" id="761659"/>
    <lineage>
        <taxon>Bacteria</taxon>
        <taxon>Pseudomonadati</taxon>
        <taxon>Rhodothermota</taxon>
        <taxon>Rhodothermia</taxon>
        <taxon>Rhodothermales</taxon>
        <taxon>Salinibacteraceae</taxon>
        <taxon>Salinibacter</taxon>
    </lineage>
</organism>
<keyword evidence="3 6" id="KW-0560">Oxidoreductase</keyword>
<evidence type="ECO:0000256" key="4">
    <source>
        <dbReference type="SAM" id="MobiDB-lite"/>
    </source>
</evidence>
<evidence type="ECO:0000313" key="7">
    <source>
        <dbReference type="Proteomes" id="UP000000933"/>
    </source>
</evidence>
<sequence>MRGKPTAGEAETHRGNVRPTPLGMDTERGTIGVLLTMTGSMKGLWNDRSRLTASLSMRRPCEIAHTNWNVRFRIGVHGIGITLICTNPLFLVASPLFDDLDLGPLPLPHRVAMAPLTRNRAAAGNVPTEMNAEYYRQRADAAFIVSEATQVAPKGQGYPRTPGIHSDAQVEGWKAVTDAVHDAGGRIFLQLWHVGRISHSLYHDGEKPVAPSPIPAEGEVITPELEMTSFETPRALETEEVPEVVEQYRRGAENAQRAGFDGVEIHGANGYLIDQFLRSGTNDRADRYGGSLDNRLRFLREVMAAVTDVWTSDRVGVRLSPLAPIHGIYDDTPEATFRGAAATANDHDLAYVHLVEPDAPKPPVAGDGDAADVFGAIREAFDGALVANGNYDTDSATDAIERGYADLVAFGRAFLANPDLPRRLKEGLPINVPDEDTFYNGDEHGYTDYPTWEELQNGVSFDTLDALSELKARG</sequence>
<evidence type="ECO:0000256" key="3">
    <source>
        <dbReference type="ARBA" id="ARBA00023002"/>
    </source>
</evidence>
<dbReference type="Pfam" id="PF00724">
    <property type="entry name" value="Oxidored_FMN"/>
    <property type="match status" value="1"/>
</dbReference>
<comment type="similarity">
    <text evidence="2">Belongs to the NADH:flavin oxidoreductase/NADH oxidase family.</text>
</comment>
<dbReference type="GO" id="GO:0010181">
    <property type="term" value="F:FMN binding"/>
    <property type="evidence" value="ECO:0007669"/>
    <property type="project" value="InterPro"/>
</dbReference>
<dbReference type="Gene3D" id="3.20.20.70">
    <property type="entry name" value="Aldolase class I"/>
    <property type="match status" value="1"/>
</dbReference>
<dbReference type="SUPFAM" id="SSF51395">
    <property type="entry name" value="FMN-linked oxidoreductases"/>
    <property type="match status" value="1"/>
</dbReference>
<name>D5H9V6_SALRM</name>
<dbReference type="FunFam" id="3.20.20.70:FF:000059">
    <property type="entry name" value="N-ethylmaleimide reductase, FMN-linked"/>
    <property type="match status" value="1"/>
</dbReference>
<dbReference type="HOGENOM" id="CLU_012153_0_2_10"/>
<dbReference type="Proteomes" id="UP000000933">
    <property type="component" value="Chromosome"/>
</dbReference>
<comment type="cofactor">
    <cofactor evidence="1">
        <name>FMN</name>
        <dbReference type="ChEBI" id="CHEBI:58210"/>
    </cofactor>
</comment>
<dbReference type="PANTHER" id="PTHR22893">
    <property type="entry name" value="NADH OXIDOREDUCTASE-RELATED"/>
    <property type="match status" value="1"/>
</dbReference>
<dbReference type="PANTHER" id="PTHR22893:SF98">
    <property type="entry name" value="OXIDOREDUCTASE"/>
    <property type="match status" value="1"/>
</dbReference>
<dbReference type="EC" id="1.-.-.-" evidence="6"/>
<dbReference type="AlphaFoldDB" id="D5H9V6"/>
<dbReference type="EMBL" id="FP565814">
    <property type="protein sequence ID" value="CBH24811.1"/>
    <property type="molecule type" value="Genomic_DNA"/>
</dbReference>
<evidence type="ECO:0000256" key="2">
    <source>
        <dbReference type="ARBA" id="ARBA00005979"/>
    </source>
</evidence>
<accession>D5H9V6</accession>
<dbReference type="InterPro" id="IPR045247">
    <property type="entry name" value="Oye-like"/>
</dbReference>
<protein>
    <submittedName>
        <fullName evidence="6">NADH:flavin oxidoreductases, Old Yellow Enzyme family</fullName>
        <ecNumber evidence="6">1.-.-.-</ecNumber>
    </submittedName>
</protein>
<proteinExistence type="inferred from homology"/>
<dbReference type="InterPro" id="IPR001155">
    <property type="entry name" value="OxRdtase_FMN_N"/>
</dbReference>
<dbReference type="CDD" id="cd02933">
    <property type="entry name" value="OYE_like_FMN"/>
    <property type="match status" value="1"/>
</dbReference>